<dbReference type="EMBL" id="JAXOFX010000002">
    <property type="protein sequence ID" value="MDZ5470811.1"/>
    <property type="molecule type" value="Genomic_DNA"/>
</dbReference>
<dbReference type="RefSeq" id="WP_322445354.1">
    <property type="nucleotide sequence ID" value="NZ_JAXOFX010000002.1"/>
</dbReference>
<feature type="region of interest" description="Disordered" evidence="1">
    <location>
        <begin position="227"/>
        <end position="254"/>
    </location>
</feature>
<gene>
    <name evidence="3" type="ORF">SM124_03500</name>
</gene>
<keyword evidence="2" id="KW-1133">Transmembrane helix</keyword>
<name>A0ABU5IUI9_9BACI</name>
<feature type="compositionally biased region" description="Acidic residues" evidence="1">
    <location>
        <begin position="245"/>
        <end position="254"/>
    </location>
</feature>
<comment type="caution">
    <text evidence="3">The sequence shown here is derived from an EMBL/GenBank/DDBJ whole genome shotgun (WGS) entry which is preliminary data.</text>
</comment>
<reference evidence="3 4" key="1">
    <citation type="submission" date="2023-11" db="EMBL/GenBank/DDBJ databases">
        <title>Bacillus jintuensis, isolated from a mudflat on the Beibu Gulf coast.</title>
        <authorList>
            <person name="Li M."/>
        </authorList>
    </citation>
    <scope>NUCLEOTIDE SEQUENCE [LARGE SCALE GENOMIC DNA]</scope>
    <source>
        <strain evidence="3 4">31A1R</strain>
        <plasmid evidence="3">unnamed</plasmid>
    </source>
</reference>
<feature type="transmembrane region" description="Helical" evidence="2">
    <location>
        <begin position="12"/>
        <end position="31"/>
    </location>
</feature>
<organism evidence="3 4">
    <name type="scientific">Robertmurraya mangrovi</name>
    <dbReference type="NCBI Taxonomy" id="3098077"/>
    <lineage>
        <taxon>Bacteria</taxon>
        <taxon>Bacillati</taxon>
        <taxon>Bacillota</taxon>
        <taxon>Bacilli</taxon>
        <taxon>Bacillales</taxon>
        <taxon>Bacillaceae</taxon>
        <taxon>Robertmurraya</taxon>
    </lineage>
</organism>
<accession>A0ABU5IUI9</accession>
<keyword evidence="2" id="KW-0812">Transmembrane</keyword>
<sequence length="254" mass="28635">MNKLSSRDKVISILSIALLLSLFGGVYFLYIQPKQNEIDNKVKQLKTEEQLLSVIQNKISETNSSTFESTTELQKLVPVKLLTEKLLLQIEKAEVISDSFIINMDFGDGELTELTEEVDSETEIEVDLEEKGNENDVLNNTIPLPSGVKKVTVNLTVESPSYYELEKFIQAIEGNERITVVEKIDFTGTEEITNLEQPDEPLTYTLSISAFYMPMLTDLINELPQIDAPKPSKKKNPLNSFSDFTDSEDTEEAN</sequence>
<evidence type="ECO:0000256" key="2">
    <source>
        <dbReference type="SAM" id="Phobius"/>
    </source>
</evidence>
<evidence type="ECO:0000256" key="1">
    <source>
        <dbReference type="SAM" id="MobiDB-lite"/>
    </source>
</evidence>
<proteinExistence type="predicted"/>
<keyword evidence="4" id="KW-1185">Reference proteome</keyword>
<geneLocation type="plasmid" evidence="3">
    <name>unnamed</name>
</geneLocation>
<evidence type="ECO:0000313" key="4">
    <source>
        <dbReference type="Proteomes" id="UP001290455"/>
    </source>
</evidence>
<protein>
    <submittedName>
        <fullName evidence="3">Pilus assembly protein PilO</fullName>
    </submittedName>
</protein>
<keyword evidence="2" id="KW-0472">Membrane</keyword>
<dbReference type="Proteomes" id="UP001290455">
    <property type="component" value="Unassembled WGS sequence"/>
</dbReference>
<evidence type="ECO:0000313" key="3">
    <source>
        <dbReference type="EMBL" id="MDZ5470811.1"/>
    </source>
</evidence>
<keyword evidence="3" id="KW-0614">Plasmid</keyword>